<accession>A0A0K2U1K6</accession>
<protein>
    <submittedName>
        <fullName evidence="1">Uncharacterized protein</fullName>
    </submittedName>
</protein>
<dbReference type="AlphaFoldDB" id="A0A0K2U1K6"/>
<sequence>SELKIGGKSINKLNIIIIKITHNSSFRISRRISQLSKNTFQILCSILCLLRGDPKSGHSLHQFLKISLTTLSLRPSLRCCEHISSLRRRETNHNNVFTNTQIKTYTNRLRKCGKLGKYNVVHFVRGGGGILEV</sequence>
<name>A0A0K2U1K6_LEPSM</name>
<reference evidence="1" key="1">
    <citation type="submission" date="2014-05" db="EMBL/GenBank/DDBJ databases">
        <authorList>
            <person name="Chronopoulou M."/>
        </authorList>
    </citation>
    <scope>NUCLEOTIDE SEQUENCE</scope>
    <source>
        <tissue evidence="1">Whole organism</tissue>
    </source>
</reference>
<organism evidence="1">
    <name type="scientific">Lepeophtheirus salmonis</name>
    <name type="common">Salmon louse</name>
    <name type="synonym">Caligus salmonis</name>
    <dbReference type="NCBI Taxonomy" id="72036"/>
    <lineage>
        <taxon>Eukaryota</taxon>
        <taxon>Metazoa</taxon>
        <taxon>Ecdysozoa</taxon>
        <taxon>Arthropoda</taxon>
        <taxon>Crustacea</taxon>
        <taxon>Multicrustacea</taxon>
        <taxon>Hexanauplia</taxon>
        <taxon>Copepoda</taxon>
        <taxon>Siphonostomatoida</taxon>
        <taxon>Caligidae</taxon>
        <taxon>Lepeophtheirus</taxon>
    </lineage>
</organism>
<dbReference type="EMBL" id="HACA01014170">
    <property type="protein sequence ID" value="CDW31531.1"/>
    <property type="molecule type" value="Transcribed_RNA"/>
</dbReference>
<evidence type="ECO:0000313" key="1">
    <source>
        <dbReference type="EMBL" id="CDW31531.1"/>
    </source>
</evidence>
<proteinExistence type="predicted"/>
<feature type="non-terminal residue" evidence="1">
    <location>
        <position position="1"/>
    </location>
</feature>